<keyword evidence="1" id="KW-1133">Transmembrane helix</keyword>
<dbReference type="InterPro" id="IPR038330">
    <property type="entry name" value="TspO/MBR-related_sf"/>
</dbReference>
<feature type="transmembrane region" description="Helical" evidence="1">
    <location>
        <begin position="110"/>
        <end position="127"/>
    </location>
</feature>
<dbReference type="AlphaFoldDB" id="A0A1H6UL45"/>
<gene>
    <name evidence="2" type="ORF">SAMN04487995_2571</name>
</gene>
<protein>
    <recommendedName>
        <fullName evidence="4">TspO and MBR related proteins</fullName>
    </recommendedName>
</protein>
<evidence type="ECO:0008006" key="4">
    <source>
        <dbReference type="Google" id="ProtNLM"/>
    </source>
</evidence>
<dbReference type="STRING" id="408657.SAMN04487995_2571"/>
<evidence type="ECO:0000256" key="1">
    <source>
        <dbReference type="SAM" id="Phobius"/>
    </source>
</evidence>
<proteinExistence type="predicted"/>
<keyword evidence="1" id="KW-0812">Transmembrane</keyword>
<feature type="transmembrane region" description="Helical" evidence="1">
    <location>
        <begin position="228"/>
        <end position="249"/>
    </location>
</feature>
<feature type="transmembrane region" description="Helical" evidence="1">
    <location>
        <begin position="148"/>
        <end position="167"/>
    </location>
</feature>
<organism evidence="2 3">
    <name type="scientific">Dyadobacter koreensis</name>
    <dbReference type="NCBI Taxonomy" id="408657"/>
    <lineage>
        <taxon>Bacteria</taxon>
        <taxon>Pseudomonadati</taxon>
        <taxon>Bacteroidota</taxon>
        <taxon>Cytophagia</taxon>
        <taxon>Cytophagales</taxon>
        <taxon>Spirosomataceae</taxon>
        <taxon>Dyadobacter</taxon>
    </lineage>
</organism>
<evidence type="ECO:0000313" key="3">
    <source>
        <dbReference type="Proteomes" id="UP000199532"/>
    </source>
</evidence>
<keyword evidence="1" id="KW-0472">Membrane</keyword>
<dbReference type="PANTHER" id="PTHR33802:SF1">
    <property type="entry name" value="XK-RELATED PROTEIN"/>
    <property type="match status" value="1"/>
</dbReference>
<feature type="transmembrane region" description="Helical" evidence="1">
    <location>
        <begin position="179"/>
        <end position="199"/>
    </location>
</feature>
<name>A0A1H6UL45_9BACT</name>
<dbReference type="OrthoDB" id="5189031at2"/>
<dbReference type="EMBL" id="FNXY01000004">
    <property type="protein sequence ID" value="SEI92406.1"/>
    <property type="molecule type" value="Genomic_DNA"/>
</dbReference>
<evidence type="ECO:0000313" key="2">
    <source>
        <dbReference type="EMBL" id="SEI92406.1"/>
    </source>
</evidence>
<keyword evidence="3" id="KW-1185">Reference proteome</keyword>
<accession>A0A1H6UL45</accession>
<sequence>MTKTLQVSNIIALIITIIMNYLSNTGIFNNSTMATVSAQYQNYFTPAGYAFSIWGLIYIGLLAFVIYQSRGLFGSGPAPSVVTKIGWMFVISCVANCLWIIAWLYDYTGLSVFIMAILLSSLTSIVIRTRMELDLITFKKVALEWWPFAMYFGWITVAIIANTAAYLTKIKWDGFGISAITWTIMMISAAALIHLVLIWKRNLREAASVGAWGLAAVAVANWNNVDAVAYTALSATAIILINISVHGYLNRKHPFIFSK</sequence>
<dbReference type="Gene3D" id="1.20.1260.100">
    <property type="entry name" value="TspO/MBR protein"/>
    <property type="match status" value="1"/>
</dbReference>
<feature type="transmembrane region" description="Helical" evidence="1">
    <location>
        <begin position="87"/>
        <end position="104"/>
    </location>
</feature>
<feature type="transmembrane region" description="Helical" evidence="1">
    <location>
        <begin position="7"/>
        <end position="27"/>
    </location>
</feature>
<dbReference type="PANTHER" id="PTHR33802">
    <property type="entry name" value="SI:CH211-161H7.5-RELATED"/>
    <property type="match status" value="1"/>
</dbReference>
<reference evidence="2 3" key="1">
    <citation type="submission" date="2016-10" db="EMBL/GenBank/DDBJ databases">
        <authorList>
            <person name="de Groot N.N."/>
        </authorList>
    </citation>
    <scope>NUCLEOTIDE SEQUENCE [LARGE SCALE GENOMIC DNA]</scope>
    <source>
        <strain evidence="2 3">DSM 19938</strain>
    </source>
</reference>
<feature type="transmembrane region" description="Helical" evidence="1">
    <location>
        <begin position="47"/>
        <end position="67"/>
    </location>
</feature>
<feature type="transmembrane region" description="Helical" evidence="1">
    <location>
        <begin position="206"/>
        <end position="222"/>
    </location>
</feature>
<dbReference type="Proteomes" id="UP000199532">
    <property type="component" value="Unassembled WGS sequence"/>
</dbReference>